<feature type="domain" description="HTH tetR-type" evidence="3">
    <location>
        <begin position="28"/>
        <end position="88"/>
    </location>
</feature>
<dbReference type="SUPFAM" id="SSF46689">
    <property type="entry name" value="Homeodomain-like"/>
    <property type="match status" value="1"/>
</dbReference>
<keyword evidence="5" id="KW-1185">Reference proteome</keyword>
<reference evidence="5" key="1">
    <citation type="journal article" date="2019" name="Int. J. Syst. Evol. Microbiol.">
        <title>The Global Catalogue of Microorganisms (GCM) 10K type strain sequencing project: providing services to taxonomists for standard genome sequencing and annotation.</title>
        <authorList>
            <consortium name="The Broad Institute Genomics Platform"/>
            <consortium name="The Broad Institute Genome Sequencing Center for Infectious Disease"/>
            <person name="Wu L."/>
            <person name="Ma J."/>
        </authorList>
    </citation>
    <scope>NUCLEOTIDE SEQUENCE [LARGE SCALE GENOMIC DNA]</scope>
    <source>
        <strain evidence="5">CCM 7491</strain>
    </source>
</reference>
<keyword evidence="1 2" id="KW-0238">DNA-binding</keyword>
<dbReference type="EMBL" id="JBHRVU010000004">
    <property type="protein sequence ID" value="MFC3441538.1"/>
    <property type="molecule type" value="Genomic_DNA"/>
</dbReference>
<dbReference type="InterPro" id="IPR009057">
    <property type="entry name" value="Homeodomain-like_sf"/>
</dbReference>
<accession>A0ABV7NFN2</accession>
<dbReference type="Proteomes" id="UP001595681">
    <property type="component" value="Unassembled WGS sequence"/>
</dbReference>
<name>A0ABV7NFN2_9SPHN</name>
<gene>
    <name evidence="4" type="ORF">ACFOKF_10120</name>
</gene>
<dbReference type="Gene3D" id="1.10.357.10">
    <property type="entry name" value="Tetracycline Repressor, domain 2"/>
    <property type="match status" value="1"/>
</dbReference>
<sequence length="223" mass="23747">MTAIKVSHILSLMTIVTAPARRRRRQPDELRHEAIIAARELLVTDGPSSITLQAVAAALGMTHGSITHHFGAAANLQAAVADGLIEQLLTEVRTGTSALKAGVIAEADLVDLVFDTFEQTGIGKLIGWLSATHSPLLQPLFERFSRLSGEIAGDREEGSAFTQTELPMIIESVVIPALGSALIGSGLLQALNISPNCTRHRVARDLAVARELRIAVSRANLPD</sequence>
<protein>
    <submittedName>
        <fullName evidence="4">TetR/AcrR family transcriptional regulator</fullName>
    </submittedName>
</protein>
<organism evidence="4 5">
    <name type="scientific">Sphingobium rhizovicinum</name>
    <dbReference type="NCBI Taxonomy" id="432308"/>
    <lineage>
        <taxon>Bacteria</taxon>
        <taxon>Pseudomonadati</taxon>
        <taxon>Pseudomonadota</taxon>
        <taxon>Alphaproteobacteria</taxon>
        <taxon>Sphingomonadales</taxon>
        <taxon>Sphingomonadaceae</taxon>
        <taxon>Sphingobium</taxon>
    </lineage>
</organism>
<dbReference type="InterPro" id="IPR001647">
    <property type="entry name" value="HTH_TetR"/>
</dbReference>
<evidence type="ECO:0000259" key="3">
    <source>
        <dbReference type="PROSITE" id="PS50977"/>
    </source>
</evidence>
<comment type="caution">
    <text evidence="4">The sequence shown here is derived from an EMBL/GenBank/DDBJ whole genome shotgun (WGS) entry which is preliminary data.</text>
</comment>
<dbReference type="Pfam" id="PF00440">
    <property type="entry name" value="TetR_N"/>
    <property type="match status" value="1"/>
</dbReference>
<evidence type="ECO:0000256" key="2">
    <source>
        <dbReference type="PROSITE-ProRule" id="PRU00335"/>
    </source>
</evidence>
<dbReference type="PROSITE" id="PS50977">
    <property type="entry name" value="HTH_TETR_2"/>
    <property type="match status" value="1"/>
</dbReference>
<dbReference type="RefSeq" id="WP_313231434.1">
    <property type="nucleotide sequence ID" value="NZ_JBHRVU010000004.1"/>
</dbReference>
<evidence type="ECO:0000313" key="5">
    <source>
        <dbReference type="Proteomes" id="UP001595681"/>
    </source>
</evidence>
<evidence type="ECO:0000313" key="4">
    <source>
        <dbReference type="EMBL" id="MFC3441538.1"/>
    </source>
</evidence>
<evidence type="ECO:0000256" key="1">
    <source>
        <dbReference type="ARBA" id="ARBA00023125"/>
    </source>
</evidence>
<feature type="DNA-binding region" description="H-T-H motif" evidence="2">
    <location>
        <begin position="51"/>
        <end position="70"/>
    </location>
</feature>
<proteinExistence type="predicted"/>